<reference evidence="1 2" key="1">
    <citation type="journal article" date="2024" name="Plant Biotechnol. J.">
        <title>Genome and CRISPR/Cas9 system of a widespread forest tree (Populus alba) in the world.</title>
        <authorList>
            <person name="Liu Y.J."/>
            <person name="Jiang P.F."/>
            <person name="Han X.M."/>
            <person name="Li X.Y."/>
            <person name="Wang H.M."/>
            <person name="Wang Y.J."/>
            <person name="Wang X.X."/>
            <person name="Zeng Q.Y."/>
        </authorList>
    </citation>
    <scope>NUCLEOTIDE SEQUENCE [LARGE SCALE GENOMIC DNA]</scope>
    <source>
        <strain evidence="2">cv. PAL-ZL1</strain>
    </source>
</reference>
<dbReference type="EMBL" id="RCHU02000011">
    <property type="protein sequence ID" value="KAL3577150.1"/>
    <property type="molecule type" value="Genomic_DNA"/>
</dbReference>
<evidence type="ECO:0000313" key="1">
    <source>
        <dbReference type="EMBL" id="KAL3577150.1"/>
    </source>
</evidence>
<organism evidence="1 2">
    <name type="scientific">Populus alba</name>
    <name type="common">White poplar</name>
    <dbReference type="NCBI Taxonomy" id="43335"/>
    <lineage>
        <taxon>Eukaryota</taxon>
        <taxon>Viridiplantae</taxon>
        <taxon>Streptophyta</taxon>
        <taxon>Embryophyta</taxon>
        <taxon>Tracheophyta</taxon>
        <taxon>Spermatophyta</taxon>
        <taxon>Magnoliopsida</taxon>
        <taxon>eudicotyledons</taxon>
        <taxon>Gunneridae</taxon>
        <taxon>Pentapetalae</taxon>
        <taxon>rosids</taxon>
        <taxon>fabids</taxon>
        <taxon>Malpighiales</taxon>
        <taxon>Salicaceae</taxon>
        <taxon>Saliceae</taxon>
        <taxon>Populus</taxon>
    </lineage>
</organism>
<name>A0ACC4BFP2_POPAL</name>
<gene>
    <name evidence="1" type="ORF">D5086_022433</name>
</gene>
<accession>A0ACC4BFP2</accession>
<sequence length="281" mass="31267">MDNYGFHDGNIYNLLESRCLDVRPDVDRSLQMHSSLIRRLSQERELEGCVNSIAWNSKGSFLISGSDDTRVNIWSYTGRKLLHSIDTGHSANIFCSKFVPETSDELVVSGAGDAEVEVGNPNVLWSASEDGTLKQHDFREGASCPPGGSYPMNVAIFCDAFARLYDRRMLPPLTSHRKRMNLPPCANYFFPMHLSEHVTILGSSSLHLTHVRFSPNGDEVLLSYSGEHVYLMNVNYTGGTAVRYTMGDASKLMTLSPTLNGLEQQPLSSRVFKCRAPPKTN</sequence>
<proteinExistence type="predicted"/>
<keyword evidence="2" id="KW-1185">Reference proteome</keyword>
<protein>
    <submittedName>
        <fullName evidence="1">Uncharacterized protein</fullName>
    </submittedName>
</protein>
<comment type="caution">
    <text evidence="1">The sequence shown here is derived from an EMBL/GenBank/DDBJ whole genome shotgun (WGS) entry which is preliminary data.</text>
</comment>
<dbReference type="Proteomes" id="UP000309997">
    <property type="component" value="Unassembled WGS sequence"/>
</dbReference>
<evidence type="ECO:0000313" key="2">
    <source>
        <dbReference type="Proteomes" id="UP000309997"/>
    </source>
</evidence>